<name>A0A090RHA4_9GAMM</name>
<accession>A0A090RHA4</accession>
<dbReference type="eggNOG" id="COG0803">
    <property type="taxonomic scope" value="Bacteria"/>
</dbReference>
<evidence type="ECO:0000313" key="1">
    <source>
        <dbReference type="EMBL" id="GAL06922.1"/>
    </source>
</evidence>
<evidence type="ECO:0000313" key="2">
    <source>
        <dbReference type="Proteomes" id="UP000029227"/>
    </source>
</evidence>
<comment type="caution">
    <text evidence="1">The sequence shown here is derived from an EMBL/GenBank/DDBJ whole genome shotgun (WGS) entry which is preliminary data.</text>
</comment>
<dbReference type="Proteomes" id="UP000029227">
    <property type="component" value="Unassembled WGS sequence"/>
</dbReference>
<dbReference type="EMBL" id="BBMN01000014">
    <property type="protein sequence ID" value="GAL06922.1"/>
    <property type="molecule type" value="Genomic_DNA"/>
</dbReference>
<proteinExistence type="predicted"/>
<dbReference type="InterPro" id="IPR021253">
    <property type="entry name" value="ZrgA-like"/>
</dbReference>
<protein>
    <submittedName>
        <fullName evidence="1">Predicted zinc-binding protein</fullName>
    </submittedName>
</protein>
<reference evidence="1 2" key="1">
    <citation type="journal article" date="2014" name="Genome Announc.">
        <title>Draft Genome Sequences of Two Vibrionaceae Species, Vibrio ponticus C121 and Photobacterium aphoticum C119, Isolated as Coral Reef Microbiota.</title>
        <authorList>
            <person name="Al-saari N."/>
            <person name="Meirelles P.M."/>
            <person name="Mino S."/>
            <person name="Suda W."/>
            <person name="Oshima K."/>
            <person name="Hattori M."/>
            <person name="Ohkuma M."/>
            <person name="Thompson F.L."/>
            <person name="Gomez-Gil B."/>
            <person name="Sawabe T."/>
            <person name="Sawabe T."/>
        </authorList>
    </citation>
    <scope>NUCLEOTIDE SEQUENCE [LARGE SCALE GENOMIC DNA]</scope>
    <source>
        <strain evidence="1 2">JCM 19237</strain>
    </source>
</reference>
<sequence length="134" mass="14909">MALNIAQDGNALLMEITAPGADIVGFEHAPENAKQRDAITHAKTQLQKPDALFRLDNAAKCKLEDVVVSHEMHDNHSEFSAQYHYDCQDIAALDELTTQWFSVFPTTQRLSVNSLTDKGTQVQALSVDATHFHF</sequence>
<organism evidence="1 2">
    <name type="scientific">Photobacterium aphoticum</name>
    <dbReference type="NCBI Taxonomy" id="754436"/>
    <lineage>
        <taxon>Bacteria</taxon>
        <taxon>Pseudomonadati</taxon>
        <taxon>Pseudomonadota</taxon>
        <taxon>Gammaproteobacteria</taxon>
        <taxon>Vibrionales</taxon>
        <taxon>Vibrionaceae</taxon>
        <taxon>Photobacterium</taxon>
    </lineage>
</organism>
<dbReference type="AlphaFoldDB" id="A0A090RHA4"/>
<dbReference type="Pfam" id="PF10986">
    <property type="entry name" value="ZrgA"/>
    <property type="match status" value="1"/>
</dbReference>
<gene>
    <name evidence="1" type="ORF">JCM19237_2927</name>
</gene>
<dbReference type="STRING" id="754436.JCM19237_2927"/>